<dbReference type="Proteomes" id="UP000249746">
    <property type="component" value="Unassembled WGS sequence"/>
</dbReference>
<evidence type="ECO:0000256" key="3">
    <source>
        <dbReference type="ARBA" id="ARBA00022692"/>
    </source>
</evidence>
<evidence type="ECO:0000259" key="7">
    <source>
        <dbReference type="Pfam" id="PF02743"/>
    </source>
</evidence>
<dbReference type="AlphaFoldDB" id="A0A2W6MT65"/>
<feature type="transmembrane region" description="Helical" evidence="6">
    <location>
        <begin position="9"/>
        <end position="32"/>
    </location>
</feature>
<dbReference type="Gene3D" id="6.10.340.10">
    <property type="match status" value="1"/>
</dbReference>
<dbReference type="GO" id="GO:0005886">
    <property type="term" value="C:plasma membrane"/>
    <property type="evidence" value="ECO:0007669"/>
    <property type="project" value="UniProtKB-SubCell"/>
</dbReference>
<reference evidence="8 9" key="1">
    <citation type="submission" date="2017-03" db="EMBL/GenBank/DDBJ databases">
        <title>Genomic and clinical evidence uncovers the enterohepatic species Helicobacter valdiviensis as a potential human intestinal pathogen.</title>
        <authorList>
            <person name="Fresia P."/>
            <person name="Jara R."/>
            <person name="Sierra R."/>
            <person name="Ferres I."/>
            <person name="Greif G."/>
            <person name="Iraola G."/>
            <person name="Collado L."/>
        </authorList>
    </citation>
    <scope>NUCLEOTIDE SEQUENCE [LARGE SCALE GENOMIC DNA]</scope>
    <source>
        <strain evidence="8 9">WBE14</strain>
    </source>
</reference>
<dbReference type="SUPFAM" id="SSF103190">
    <property type="entry name" value="Sensory domain-like"/>
    <property type="match status" value="1"/>
</dbReference>
<evidence type="ECO:0000313" key="8">
    <source>
        <dbReference type="EMBL" id="PZT47667.1"/>
    </source>
</evidence>
<evidence type="ECO:0000313" key="9">
    <source>
        <dbReference type="Proteomes" id="UP000249746"/>
    </source>
</evidence>
<dbReference type="InterPro" id="IPR029151">
    <property type="entry name" value="Sensor-like_sf"/>
</dbReference>
<evidence type="ECO:0000256" key="5">
    <source>
        <dbReference type="ARBA" id="ARBA00023136"/>
    </source>
</evidence>
<accession>A0A2W6MT65</accession>
<comment type="caution">
    <text evidence="8">The sequence shown here is derived from an EMBL/GenBank/DDBJ whole genome shotgun (WGS) entry which is preliminary data.</text>
</comment>
<evidence type="ECO:0000256" key="2">
    <source>
        <dbReference type="ARBA" id="ARBA00022475"/>
    </source>
</evidence>
<keyword evidence="5 6" id="KW-0472">Membrane</keyword>
<gene>
    <name evidence="8" type="ORF">B6S12_07700</name>
</gene>
<dbReference type="CDD" id="cd18773">
    <property type="entry name" value="PDC1_HK_sensor"/>
    <property type="match status" value="1"/>
</dbReference>
<evidence type="ECO:0000256" key="6">
    <source>
        <dbReference type="SAM" id="Phobius"/>
    </source>
</evidence>
<dbReference type="Gene3D" id="3.30.450.20">
    <property type="entry name" value="PAS domain"/>
    <property type="match status" value="1"/>
</dbReference>
<feature type="transmembrane region" description="Helical" evidence="6">
    <location>
        <begin position="290"/>
        <end position="308"/>
    </location>
</feature>
<dbReference type="RefSeq" id="WP_220083644.1">
    <property type="nucleotide sequence ID" value="NZ_NBIU01000024.1"/>
</dbReference>
<dbReference type="InterPro" id="IPR033479">
    <property type="entry name" value="dCache_1"/>
</dbReference>
<sequence>MKKSVSSKIIYLVGILFAIVLIVISGISYFGAKESSFNYLKENQHKVLYDVGYFFEFYSDLKRGAISGLGEFFEDPNTPLDENNIYNVLNLAKDNMGFDTVFFATQDGITYQFDRTKRSATQDGFDPRTRPWYIAALKSEKVAVTEPYKSLTTGHFSVTYSYSVKRNGNVIGVVAGVYNLEKFSKDVLSLGRSQNSYVGVYAPDGTIMFHEDTKRMLTKNTLSQNIAQAFKENPEILSKDNVELFVVNNDQGIPQAVMCNATINPLFNICSITEESVYQHASSSILKRQVIVSCIAIVVVLILVKLFISHLLKPLSSIQNGLSGFFSYLNHESKNAPKPINVKSNDEFGIMAKAINT</sequence>
<dbReference type="Pfam" id="PF02743">
    <property type="entry name" value="dCache_1"/>
    <property type="match status" value="1"/>
</dbReference>
<proteinExistence type="predicted"/>
<dbReference type="EMBL" id="NBIU01000024">
    <property type="protein sequence ID" value="PZT47667.1"/>
    <property type="molecule type" value="Genomic_DNA"/>
</dbReference>
<protein>
    <recommendedName>
        <fullName evidence="7">Cache domain-containing protein</fullName>
    </recommendedName>
</protein>
<evidence type="ECO:0000256" key="1">
    <source>
        <dbReference type="ARBA" id="ARBA00004651"/>
    </source>
</evidence>
<feature type="domain" description="Cache" evidence="7">
    <location>
        <begin position="92"/>
        <end position="225"/>
    </location>
</feature>
<comment type="subcellular location">
    <subcellularLocation>
        <location evidence="1">Cell membrane</location>
        <topology evidence="1">Multi-pass membrane protein</topology>
    </subcellularLocation>
</comment>
<keyword evidence="4 6" id="KW-1133">Transmembrane helix</keyword>
<keyword evidence="3 6" id="KW-0812">Transmembrane</keyword>
<evidence type="ECO:0000256" key="4">
    <source>
        <dbReference type="ARBA" id="ARBA00022989"/>
    </source>
</evidence>
<name>A0A2W6MT65_9HELI</name>
<organism evidence="8 9">
    <name type="scientific">Helicobacter valdiviensis</name>
    <dbReference type="NCBI Taxonomy" id="1458358"/>
    <lineage>
        <taxon>Bacteria</taxon>
        <taxon>Pseudomonadati</taxon>
        <taxon>Campylobacterota</taxon>
        <taxon>Epsilonproteobacteria</taxon>
        <taxon>Campylobacterales</taxon>
        <taxon>Helicobacteraceae</taxon>
        <taxon>Helicobacter</taxon>
    </lineage>
</organism>
<keyword evidence="9" id="KW-1185">Reference proteome</keyword>
<keyword evidence="2" id="KW-1003">Cell membrane</keyword>
<feature type="non-terminal residue" evidence="8">
    <location>
        <position position="357"/>
    </location>
</feature>